<reference evidence="1 2" key="1">
    <citation type="submission" date="2019-06" db="EMBL/GenBank/DDBJ databases">
        <title>Comparative genomics and metabolomics analyses of clavulanic acid producing Streptomyces species provides insight into specialized metabolism and evolution of beta-lactam biosynthetic gene clusters.</title>
        <authorList>
            <person name="Moore M.A."/>
            <person name="Cruz-Morales P."/>
            <person name="Barona Gomez F."/>
            <person name="Kapil T."/>
        </authorList>
    </citation>
    <scope>NUCLEOTIDE SEQUENCE [LARGE SCALE GENOMIC DNA]</scope>
    <source>
        <strain evidence="1 2">T-272</strain>
    </source>
</reference>
<sequence length="236" mass="25491">MTALAPLLPVFAELIEAALKVLVPIITPIIGILAQLVAAIVSRLVPAVQSIINWLSDWIRKLTSTLNAIGDFAGDAVRFFQDIWNDIQDIPQKIENAFKSSINYVIGLINNLIDGYNSIPVAPDMPRIPMMRASMEMGIMPRMAPLMGAVPAVAARSFATPLRSTASPLARLAQGPLADVSAAANARDMLRSMDVQRSAVESLTARPAPNVTVHAETNADPSEIGREVAWILRTYL</sequence>
<dbReference type="Proteomes" id="UP000460558">
    <property type="component" value="Unassembled WGS sequence"/>
</dbReference>
<organism evidence="1 2">
    <name type="scientific">Streptomyces katsurahamanus</name>
    <dbReference type="NCBI Taxonomy" id="2577098"/>
    <lineage>
        <taxon>Bacteria</taxon>
        <taxon>Bacillati</taxon>
        <taxon>Actinomycetota</taxon>
        <taxon>Actinomycetes</taxon>
        <taxon>Kitasatosporales</taxon>
        <taxon>Streptomycetaceae</taxon>
        <taxon>Streptomyces</taxon>
    </lineage>
</organism>
<protein>
    <recommendedName>
        <fullName evidence="3">Phage tail tape measure protein</fullName>
    </recommendedName>
</protein>
<evidence type="ECO:0008006" key="3">
    <source>
        <dbReference type="Google" id="ProtNLM"/>
    </source>
</evidence>
<comment type="caution">
    <text evidence="1">The sequence shown here is derived from an EMBL/GenBank/DDBJ whole genome shotgun (WGS) entry which is preliminary data.</text>
</comment>
<proteinExistence type="predicted"/>
<accession>A0ABW9P2W1</accession>
<dbReference type="EMBL" id="VDEQ01000381">
    <property type="protein sequence ID" value="MQS39927.1"/>
    <property type="molecule type" value="Genomic_DNA"/>
</dbReference>
<evidence type="ECO:0000313" key="1">
    <source>
        <dbReference type="EMBL" id="MQS39927.1"/>
    </source>
</evidence>
<keyword evidence="2" id="KW-1185">Reference proteome</keyword>
<gene>
    <name evidence="1" type="ORF">FFZ77_31415</name>
</gene>
<evidence type="ECO:0000313" key="2">
    <source>
        <dbReference type="Proteomes" id="UP000460558"/>
    </source>
</evidence>
<name>A0ABW9P2W1_9ACTN</name>